<proteinExistence type="predicted"/>
<dbReference type="AlphaFoldDB" id="A0A3S1BRU3"/>
<accession>A0A3S1BRU3</accession>
<reference evidence="1" key="1">
    <citation type="submission" date="2018-12" db="EMBL/GenBank/DDBJ databases">
        <authorList>
            <person name="Will S."/>
            <person name="Neumann-Schaal M."/>
            <person name="Henke P."/>
        </authorList>
    </citation>
    <scope>NUCLEOTIDE SEQUENCE</scope>
    <source>
        <strain evidence="1">PCC 7102</strain>
    </source>
</reference>
<dbReference type="EMBL" id="RSCL01000055">
    <property type="protein sequence ID" value="RUS93790.1"/>
    <property type="molecule type" value="Genomic_DNA"/>
</dbReference>
<dbReference type="Proteomes" id="UP000271624">
    <property type="component" value="Unassembled WGS sequence"/>
</dbReference>
<dbReference type="SUPFAM" id="SSF46785">
    <property type="entry name" value="Winged helix' DNA-binding domain"/>
    <property type="match status" value="1"/>
</dbReference>
<gene>
    <name evidence="1" type="ORF">DSM106972_095490</name>
</gene>
<dbReference type="Gene3D" id="1.10.10.10">
    <property type="entry name" value="Winged helix-like DNA-binding domain superfamily/Winged helix DNA-binding domain"/>
    <property type="match status" value="1"/>
</dbReference>
<evidence type="ECO:0000313" key="2">
    <source>
        <dbReference type="Proteomes" id="UP000271624"/>
    </source>
</evidence>
<dbReference type="InterPro" id="IPR036390">
    <property type="entry name" value="WH_DNA-bd_sf"/>
</dbReference>
<protein>
    <submittedName>
        <fullName evidence="1">Uncharacterized protein</fullName>
    </submittedName>
</protein>
<keyword evidence="2" id="KW-1185">Reference proteome</keyword>
<evidence type="ECO:0000313" key="1">
    <source>
        <dbReference type="EMBL" id="RUS93790.1"/>
    </source>
</evidence>
<dbReference type="InterPro" id="IPR036388">
    <property type="entry name" value="WH-like_DNA-bd_sf"/>
</dbReference>
<dbReference type="OrthoDB" id="515962at2"/>
<sequence length="182" mass="20792">MENTQGNFYSIQFDEWKKWYIELTKSQIGVLMYIKLADSYGNGARIKASKIAEELKITKRAVNSAIEVLASKGLLPDWYKNYLTSKNNIEMTIRDRMKEELGGAVEVVTAVGRIDLLTTTEIIEIKEINDWKEALGKLLAYSSFFPEHNKRIHLFGRLDLSKLATAQATCKEFDITVTFEEA</sequence>
<name>A0A3S1BRU3_9CYAN</name>
<reference evidence="1" key="2">
    <citation type="journal article" date="2019" name="Genome Biol. Evol.">
        <title>Day and night: Metabolic profiles and evolutionary relationships of six axenic non-marine cyanobacteria.</title>
        <authorList>
            <person name="Will S.E."/>
            <person name="Henke P."/>
            <person name="Boedeker C."/>
            <person name="Huang S."/>
            <person name="Brinkmann H."/>
            <person name="Rohde M."/>
            <person name="Jarek M."/>
            <person name="Friedl T."/>
            <person name="Seufert S."/>
            <person name="Schumacher M."/>
            <person name="Overmann J."/>
            <person name="Neumann-Schaal M."/>
            <person name="Petersen J."/>
        </authorList>
    </citation>
    <scope>NUCLEOTIDE SEQUENCE [LARGE SCALE GENOMIC DNA]</scope>
    <source>
        <strain evidence="1">PCC 7102</strain>
    </source>
</reference>
<organism evidence="1 2">
    <name type="scientific">Dulcicalothrix desertica PCC 7102</name>
    <dbReference type="NCBI Taxonomy" id="232991"/>
    <lineage>
        <taxon>Bacteria</taxon>
        <taxon>Bacillati</taxon>
        <taxon>Cyanobacteriota</taxon>
        <taxon>Cyanophyceae</taxon>
        <taxon>Nostocales</taxon>
        <taxon>Calotrichaceae</taxon>
        <taxon>Dulcicalothrix</taxon>
    </lineage>
</organism>
<dbReference type="RefSeq" id="WP_127087461.1">
    <property type="nucleotide sequence ID" value="NZ_RSCL01000055.1"/>
</dbReference>
<comment type="caution">
    <text evidence="1">The sequence shown here is derived from an EMBL/GenBank/DDBJ whole genome shotgun (WGS) entry which is preliminary data.</text>
</comment>